<dbReference type="PANTHER" id="PTHR46766:SF1">
    <property type="entry name" value="GLUTAMINE-RICH PROTEIN 2"/>
    <property type="match status" value="1"/>
</dbReference>
<protein>
    <recommendedName>
        <fullName evidence="3">PPE domain-containing protein</fullName>
    </recommendedName>
</protein>
<dbReference type="InterPro" id="IPR000030">
    <property type="entry name" value="PPE_dom"/>
</dbReference>
<comment type="similarity">
    <text evidence="1">Belongs to the mycobacterial PPE family.</text>
</comment>
<dbReference type="Gene3D" id="1.20.1260.20">
    <property type="entry name" value="PPE superfamily"/>
    <property type="match status" value="1"/>
</dbReference>
<dbReference type="InterPro" id="IPR038332">
    <property type="entry name" value="PPE_sf"/>
</dbReference>
<accession>A0A7G1IL68</accession>
<dbReference type="GO" id="GO:0052572">
    <property type="term" value="P:response to host immune response"/>
    <property type="evidence" value="ECO:0007669"/>
    <property type="project" value="TreeGrafter"/>
</dbReference>
<dbReference type="Pfam" id="PF00823">
    <property type="entry name" value="PPE"/>
    <property type="match status" value="1"/>
</dbReference>
<dbReference type="SUPFAM" id="SSF140459">
    <property type="entry name" value="PE/PPE dimer-like"/>
    <property type="match status" value="1"/>
</dbReference>
<organism evidence="4 5">
    <name type="scientific">Mycobacterium kansasii</name>
    <dbReference type="NCBI Taxonomy" id="1768"/>
    <lineage>
        <taxon>Bacteria</taxon>
        <taxon>Bacillati</taxon>
        <taxon>Actinomycetota</taxon>
        <taxon>Actinomycetes</taxon>
        <taxon>Mycobacteriales</taxon>
        <taxon>Mycobacteriaceae</taxon>
        <taxon>Mycobacterium</taxon>
    </lineage>
</organism>
<evidence type="ECO:0000313" key="5">
    <source>
        <dbReference type="Proteomes" id="UP000516380"/>
    </source>
</evidence>
<evidence type="ECO:0000256" key="2">
    <source>
        <dbReference type="SAM" id="MobiDB-lite"/>
    </source>
</evidence>
<evidence type="ECO:0000256" key="1">
    <source>
        <dbReference type="ARBA" id="ARBA00010652"/>
    </source>
</evidence>
<feature type="domain" description="PPE" evidence="3">
    <location>
        <begin position="2"/>
        <end position="130"/>
    </location>
</feature>
<feature type="region of interest" description="Disordered" evidence="2">
    <location>
        <begin position="128"/>
        <end position="163"/>
    </location>
</feature>
<reference evidence="4 5" key="1">
    <citation type="submission" date="2020-07" db="EMBL/GenBank/DDBJ databases">
        <title>Mycobacterium kansasii (former subtype) with zoonotic potential isolated from diseased indoor pet cat, Japan.</title>
        <authorList>
            <person name="Fukano H."/>
            <person name="Terazono T."/>
            <person name="Hoshino Y."/>
        </authorList>
    </citation>
    <scope>NUCLEOTIDE SEQUENCE [LARGE SCALE GENOMIC DNA]</scope>
    <source>
        <strain evidence="4 5">Kuro-I</strain>
    </source>
</reference>
<dbReference type="Proteomes" id="UP000516380">
    <property type="component" value="Chromosome"/>
</dbReference>
<name>A0A7G1IL68_MYCKA</name>
<proteinExistence type="inferred from homology"/>
<dbReference type="AlphaFoldDB" id="A0A7G1IL68"/>
<evidence type="ECO:0000313" key="4">
    <source>
        <dbReference type="EMBL" id="BCI89418.1"/>
    </source>
</evidence>
<gene>
    <name evidence="4" type="ORF">NIIDMKKI_46240</name>
</gene>
<keyword evidence="5" id="KW-1185">Reference proteome</keyword>
<dbReference type="EMBL" id="AP023343">
    <property type="protein sequence ID" value="BCI89418.1"/>
    <property type="molecule type" value="Genomic_DNA"/>
</dbReference>
<sequence length="163" mass="17249">MDFGALPPEINSGRMYAGPGSGPMMAAATSWDMIAAELRSMGTVYQAVISALTSQGWRGPASAAMLGAAEPYIAWLSATSAQAEQTATQAKAAAAAFETAFMMTVPPPVIAANRAQLAALVTTNFLARTRPRSQPPKPNTAKCGPRTRPRCTATPARRQRRRR</sequence>
<dbReference type="PANTHER" id="PTHR46766">
    <property type="entry name" value="GLUTAMINE-RICH PROTEIN 2"/>
    <property type="match status" value="1"/>
</dbReference>
<evidence type="ECO:0000259" key="3">
    <source>
        <dbReference type="Pfam" id="PF00823"/>
    </source>
</evidence>